<keyword evidence="6 9" id="KW-0378">Hydrolase</keyword>
<dbReference type="Gene3D" id="3.30.540.10">
    <property type="entry name" value="Fructose-1,6-Bisphosphatase, subunit A, domain 1"/>
    <property type="match status" value="1"/>
</dbReference>
<feature type="binding site" evidence="9">
    <location>
        <position position="195"/>
    </location>
    <ligand>
        <name>substrate</name>
    </ligand>
</feature>
<sequence length="339" mass="36536">MEQSVAADARLSSAAKVLREIATTAVEMSDLIGLGQLYGRLGASRASTNMDGDVQKELDVLANDIFVDAFRRAPVAAVASEELSESLALDPTAPLVVAMDPLDGSSNIDANVSIGTIFSVLPALPDPSNLDAHFLQPGRAQIAGGFVVYGPQTSIVFALGSGATEIFILDRRDRVFYQAASDVRIANDSPEYAINASNYRHWDPSIRAYIDDCVQGAEGPLKRNYNMRWIASLVAEAYRILLRGGVFLYPGDQRPGYADGRLRLIYEANPIALLAERAGGSATDSLRPILDITPSDIHARTPLVFGSSGPVELVARYHSDPQFSAERAPLFGKRGLMRL</sequence>
<dbReference type="SUPFAM" id="SSF56655">
    <property type="entry name" value="Carbohydrate phosphatase"/>
    <property type="match status" value="1"/>
</dbReference>
<feature type="binding site" evidence="9">
    <location>
        <position position="100"/>
    </location>
    <ligand>
        <name>Mg(2+)</name>
        <dbReference type="ChEBI" id="CHEBI:18420"/>
        <label>2</label>
    </ligand>
</feature>
<dbReference type="Proteomes" id="UP001626536">
    <property type="component" value="Chromosome"/>
</dbReference>
<comment type="subunit">
    <text evidence="9">Homotetramer.</text>
</comment>
<feature type="binding site" evidence="9">
    <location>
        <position position="81"/>
    </location>
    <ligand>
        <name>Mg(2+)</name>
        <dbReference type="ChEBI" id="CHEBI:18420"/>
        <label>1</label>
    </ligand>
</feature>
<dbReference type="PANTHER" id="PTHR11556:SF35">
    <property type="entry name" value="SEDOHEPTULOSE-1,7-BISPHOSPHATASE, CHLOROPLASTIC"/>
    <property type="match status" value="1"/>
</dbReference>
<dbReference type="InterPro" id="IPR044015">
    <property type="entry name" value="FBPase_C_dom"/>
</dbReference>
<evidence type="ECO:0000256" key="2">
    <source>
        <dbReference type="ARBA" id="ARBA00005215"/>
    </source>
</evidence>
<feature type="binding site" evidence="9">
    <location>
        <position position="267"/>
    </location>
    <ligand>
        <name>Mg(2+)</name>
        <dbReference type="ChEBI" id="CHEBI:18420"/>
        <label>2</label>
    </ligand>
</feature>
<evidence type="ECO:0000313" key="14">
    <source>
        <dbReference type="Proteomes" id="UP001626536"/>
    </source>
</evidence>
<dbReference type="NCBIfam" id="NF006780">
    <property type="entry name" value="PRK09293.1-4"/>
    <property type="match status" value="1"/>
</dbReference>
<evidence type="ECO:0000256" key="9">
    <source>
        <dbReference type="HAMAP-Rule" id="MF_01855"/>
    </source>
</evidence>
<dbReference type="CDD" id="cd00354">
    <property type="entry name" value="FBPase"/>
    <property type="match status" value="1"/>
</dbReference>
<dbReference type="Gene3D" id="3.40.190.80">
    <property type="match status" value="1"/>
</dbReference>
<keyword evidence="7 9" id="KW-0460">Magnesium</keyword>
<feature type="binding site" evidence="9">
    <location>
        <position position="102"/>
    </location>
    <ligand>
        <name>Mg(2+)</name>
        <dbReference type="ChEBI" id="CHEBI:18420"/>
        <label>1</label>
    </ligand>
</feature>
<feature type="binding site" evidence="9">
    <location>
        <begin position="103"/>
        <end position="106"/>
    </location>
    <ligand>
        <name>substrate</name>
    </ligand>
</feature>
<dbReference type="InterPro" id="IPR000146">
    <property type="entry name" value="FBPase_class-1"/>
</dbReference>
<dbReference type="PANTHER" id="PTHR11556">
    <property type="entry name" value="FRUCTOSE-1,6-BISPHOSPHATASE-RELATED"/>
    <property type="match status" value="1"/>
</dbReference>
<comment type="similarity">
    <text evidence="3 9 10">Belongs to the FBPase class 1 family.</text>
</comment>
<evidence type="ECO:0000256" key="8">
    <source>
        <dbReference type="ARBA" id="ARBA00023277"/>
    </source>
</evidence>
<evidence type="ECO:0000256" key="5">
    <source>
        <dbReference type="ARBA" id="ARBA00022723"/>
    </source>
</evidence>
<evidence type="ECO:0000256" key="10">
    <source>
        <dbReference type="RuleBase" id="RU000508"/>
    </source>
</evidence>
<comment type="pathway">
    <text evidence="2">Carbohydrate biosynthesis; Calvin cycle.</text>
</comment>
<evidence type="ECO:0000259" key="11">
    <source>
        <dbReference type="Pfam" id="PF00316"/>
    </source>
</evidence>
<evidence type="ECO:0000259" key="12">
    <source>
        <dbReference type="Pfam" id="PF18913"/>
    </source>
</evidence>
<keyword evidence="4 9" id="KW-0963">Cytoplasm</keyword>
<keyword evidence="8 9" id="KW-0119">Carbohydrate metabolism</keyword>
<dbReference type="Pfam" id="PF18913">
    <property type="entry name" value="FBPase_C"/>
    <property type="match status" value="1"/>
</dbReference>
<evidence type="ECO:0000256" key="4">
    <source>
        <dbReference type="ARBA" id="ARBA00022490"/>
    </source>
</evidence>
<feature type="domain" description="Fructose-1-6-bisphosphatase class 1 C-terminal" evidence="12">
    <location>
        <begin position="186"/>
        <end position="318"/>
    </location>
</feature>
<reference evidence="13 14" key="1">
    <citation type="submission" date="2023-10" db="EMBL/GenBank/DDBJ databases">
        <title>Novel methanotroph of the genus Methylocapsa from a subarctic wetland.</title>
        <authorList>
            <person name="Belova S.E."/>
            <person name="Oshkin I.Y."/>
            <person name="Miroshnikov K."/>
            <person name="Dedysh S.N."/>
        </authorList>
    </citation>
    <scope>NUCLEOTIDE SEQUENCE [LARGE SCALE GENOMIC DNA]</scope>
    <source>
        <strain evidence="13 14">RX1</strain>
    </source>
</reference>
<dbReference type="PIRSF" id="PIRSF000904">
    <property type="entry name" value="FBPtase_SBPase"/>
    <property type="match status" value="1"/>
</dbReference>
<comment type="caution">
    <text evidence="9">Lacks conserved residue(s) required for the propagation of feature annotation.</text>
</comment>
<dbReference type="PROSITE" id="PS00124">
    <property type="entry name" value="FBPASE"/>
    <property type="match status" value="1"/>
</dbReference>
<dbReference type="NCBIfam" id="NF006779">
    <property type="entry name" value="PRK09293.1-3"/>
    <property type="match status" value="1"/>
</dbReference>
<dbReference type="GO" id="GO:0042132">
    <property type="term" value="F:fructose 1,6-bisphosphate 1-phosphatase activity"/>
    <property type="evidence" value="ECO:0007669"/>
    <property type="project" value="UniProtKB-EC"/>
</dbReference>
<dbReference type="Pfam" id="PF00316">
    <property type="entry name" value="FBPase"/>
    <property type="match status" value="1"/>
</dbReference>
<comment type="cofactor">
    <cofactor evidence="9">
        <name>Mg(2+)</name>
        <dbReference type="ChEBI" id="CHEBI:18420"/>
    </cofactor>
    <text evidence="9">Binds 2 magnesium ions per subunit.</text>
</comment>
<keyword evidence="14" id="KW-1185">Reference proteome</keyword>
<dbReference type="InterPro" id="IPR033391">
    <property type="entry name" value="FBPase_N"/>
</dbReference>
<comment type="catalytic activity">
    <reaction evidence="1 9">
        <text>beta-D-fructose 1,6-bisphosphate + H2O = beta-D-fructose 6-phosphate + phosphate</text>
        <dbReference type="Rhea" id="RHEA:11064"/>
        <dbReference type="ChEBI" id="CHEBI:15377"/>
        <dbReference type="ChEBI" id="CHEBI:32966"/>
        <dbReference type="ChEBI" id="CHEBI:43474"/>
        <dbReference type="ChEBI" id="CHEBI:57634"/>
        <dbReference type="EC" id="3.1.3.11"/>
    </reaction>
</comment>
<keyword evidence="5 9" id="KW-0479">Metal-binding</keyword>
<evidence type="ECO:0000256" key="1">
    <source>
        <dbReference type="ARBA" id="ARBA00001273"/>
    </source>
</evidence>
<feature type="binding site" evidence="9">
    <location>
        <position position="103"/>
    </location>
    <ligand>
        <name>Mg(2+)</name>
        <dbReference type="ChEBI" id="CHEBI:18420"/>
        <label>2</label>
    </ligand>
</feature>
<dbReference type="EMBL" id="CP136862">
    <property type="protein sequence ID" value="WOJ90249.1"/>
    <property type="molecule type" value="Genomic_DNA"/>
</dbReference>
<dbReference type="InterPro" id="IPR028343">
    <property type="entry name" value="FBPtase"/>
</dbReference>
<dbReference type="PRINTS" id="PR00115">
    <property type="entry name" value="F16BPHPHTASE"/>
</dbReference>
<accession>A0ABZ0HSH6</accession>
<dbReference type="HAMAP" id="MF_01855">
    <property type="entry name" value="FBPase_class1"/>
    <property type="match status" value="1"/>
</dbReference>
<feature type="domain" description="Fructose-1-6-bisphosphatase class I N-terminal" evidence="11">
    <location>
        <begin position="32"/>
        <end position="173"/>
    </location>
</feature>
<dbReference type="EC" id="3.1.3.11" evidence="9"/>
<comment type="subcellular location">
    <subcellularLocation>
        <location evidence="9">Cytoplasm</location>
    </subcellularLocation>
</comment>
<evidence type="ECO:0000256" key="7">
    <source>
        <dbReference type="ARBA" id="ARBA00022842"/>
    </source>
</evidence>
<dbReference type="InterPro" id="IPR020548">
    <property type="entry name" value="Fructose_bisphosphatase_AS"/>
</dbReference>
<evidence type="ECO:0000256" key="6">
    <source>
        <dbReference type="ARBA" id="ARBA00022801"/>
    </source>
</evidence>
<feature type="binding site" evidence="9">
    <location>
        <position position="100"/>
    </location>
    <ligand>
        <name>Mg(2+)</name>
        <dbReference type="ChEBI" id="CHEBI:18420"/>
        <label>1</label>
    </ligand>
</feature>
<name>A0ABZ0HSH6_9HYPH</name>
<evidence type="ECO:0000256" key="3">
    <source>
        <dbReference type="ARBA" id="ARBA00010941"/>
    </source>
</evidence>
<evidence type="ECO:0000313" key="13">
    <source>
        <dbReference type="EMBL" id="WOJ90249.1"/>
    </source>
</evidence>
<proteinExistence type="inferred from homology"/>
<organism evidence="13 14">
    <name type="scientific">Methylocapsa polymorpha</name>
    <dbReference type="NCBI Taxonomy" id="3080828"/>
    <lineage>
        <taxon>Bacteria</taxon>
        <taxon>Pseudomonadati</taxon>
        <taxon>Pseudomonadota</taxon>
        <taxon>Alphaproteobacteria</taxon>
        <taxon>Hyphomicrobiales</taxon>
        <taxon>Beijerinckiaceae</taxon>
        <taxon>Methylocapsa</taxon>
    </lineage>
</organism>
<protein>
    <recommendedName>
        <fullName evidence="9">Fructose-1,6-bisphosphatase class 1</fullName>
        <shortName evidence="9">FBPase class 1</shortName>
        <ecNumber evidence="9">3.1.3.11</ecNumber>
    </recommendedName>
    <alternativeName>
        <fullName evidence="9">D-fructose-1,6-bisphosphate 1-phosphohydrolase class 1</fullName>
    </alternativeName>
</protein>
<gene>
    <name evidence="9" type="primary">fbp</name>
    <name evidence="13" type="ORF">RZS28_02805</name>
</gene>
<dbReference type="PIRSF" id="PIRSF500210">
    <property type="entry name" value="FBPtase"/>
    <property type="match status" value="1"/>
</dbReference>